<evidence type="ECO:0000256" key="1">
    <source>
        <dbReference type="ARBA" id="ARBA00022729"/>
    </source>
</evidence>
<dbReference type="PROSITE" id="PS51208">
    <property type="entry name" value="AUTOTRANSPORTER"/>
    <property type="match status" value="1"/>
</dbReference>
<dbReference type="NCBIfam" id="TIGR01414">
    <property type="entry name" value="autotrans_barl"/>
    <property type="match status" value="1"/>
</dbReference>
<dbReference type="Gene3D" id="2.160.20.20">
    <property type="match status" value="1"/>
</dbReference>
<name>A0A494XGU5_9BURK</name>
<dbReference type="PANTHER" id="PTHR35037:SF3">
    <property type="entry name" value="C-TERMINAL REGION OF AIDA-LIKE PROTEIN"/>
    <property type="match status" value="1"/>
</dbReference>
<dbReference type="InterPro" id="IPR011050">
    <property type="entry name" value="Pectin_lyase_fold/virulence"/>
</dbReference>
<dbReference type="SMART" id="SM00869">
    <property type="entry name" value="Autotransporter"/>
    <property type="match status" value="1"/>
</dbReference>
<evidence type="ECO:0000313" key="4">
    <source>
        <dbReference type="Proteomes" id="UP000270342"/>
    </source>
</evidence>
<organism evidence="3 4">
    <name type="scientific">Pararobbsia silviterrae</name>
    <dbReference type="NCBI Taxonomy" id="1792498"/>
    <lineage>
        <taxon>Bacteria</taxon>
        <taxon>Pseudomonadati</taxon>
        <taxon>Pseudomonadota</taxon>
        <taxon>Betaproteobacteria</taxon>
        <taxon>Burkholderiales</taxon>
        <taxon>Burkholderiaceae</taxon>
        <taxon>Pararobbsia</taxon>
    </lineage>
</organism>
<gene>
    <name evidence="3" type="ORF">D7S86_22955</name>
</gene>
<dbReference type="SUPFAM" id="SSF103515">
    <property type="entry name" value="Autotransporter"/>
    <property type="match status" value="1"/>
</dbReference>
<dbReference type="NCBIfam" id="TIGR02601">
    <property type="entry name" value="autotrns_rpt"/>
    <property type="match status" value="2"/>
</dbReference>
<sequence length="1000" mass="99889">MTALFCVAVDVRPAHAQVSYSVGAASDLTDAMTDANANNDYLPILNLTTDVTTPSGTTVPTGTATGSGSGNGLGLSTGTYALTLSGAGTVWNAGTFGGAFDVSGSGSGGLTVSNGARLVIPDTPAEVGFLSFDSGTLTVTGNGSSLTTDYLSVGRGGDASIVLNNDGQLTSSTTSIGECCGVTAAANITVQVDGTGTVWNAGYFTAGGATNSVNVTVSNGGTIEATDGSGIGVNGTGTMLVTGTGSSFQVVGSGTLEIGGYTYGGEGHGTLTISDGAVVSAAAVLMGVSDPGTSGALIVNTNGILETGYLAPDQGSATVDFDDGILRATASSTAGSALISGFTPGDFNLDAGGMFLDSNGFDVTAASVMSGVGGLTKQGVGTLTLTANNTYTGGTTISAGTLQLGDGGTSGSIVGDVADNGTLAFNRSDRVTFDGVIGGAGNVAQIGSGVTVLNAVNTYSGGTVVSDGTLAVGDASHANATLGAGATSVADGATLGGYGTVASAVTNAGTIAVANALPAFAADANGAFTISGNLVNRGVVNVAAASGQIGNVLRVGGNYTGANGQLVLNTLLNQGGAATKTDQLVVTGNTSGSTSIQVHATGTGVQTVGDGIELVQVDGTSAANSFRLGSAVQSGAYEYLLYQGGAASANDWYLRSTLASSSGAVTPSDVVAYRPGAVGYSMTPLLNADYGLTIMGTLNERVGDIASVEAGQTNKTGASNSDGVWGRVSGENVDVDSNHGFAASEQTFFGQFGKDWTLEHGANGGSTHTGVMVTFGSISATFDNSLRSLNSQLSDATGSVDTQAQSLGGYWTRYLPDGTYFDGVGQLTHYDSKYTDIYGDEATQNGFSAGISGEVGKPFLLPGSTGLAIEPQAQVLYQYLHMNGTDDGISPISSTSTNGLRGRVGIRLFRANLQNDSQTGATTPYLTFDVLHDFFSPGQTSVGGTPLSADPARTWYDVGAGVTTSMGKSSELYFNVRYARNLGGEYRRTVFAQAGYRYSW</sequence>
<dbReference type="SUPFAM" id="SSF51126">
    <property type="entry name" value="Pectin lyase-like"/>
    <property type="match status" value="2"/>
</dbReference>
<dbReference type="PANTHER" id="PTHR35037">
    <property type="entry name" value="C-TERMINAL REGION OF AIDA-LIKE PROTEIN"/>
    <property type="match status" value="1"/>
</dbReference>
<proteinExistence type="predicted"/>
<dbReference type="Pfam" id="PF12951">
    <property type="entry name" value="PATR"/>
    <property type="match status" value="2"/>
</dbReference>
<feature type="domain" description="Autotransporter" evidence="2">
    <location>
        <begin position="717"/>
        <end position="1000"/>
    </location>
</feature>
<keyword evidence="4" id="KW-1185">Reference proteome</keyword>
<dbReference type="InterPro" id="IPR036709">
    <property type="entry name" value="Autotransporte_beta_dom_sf"/>
</dbReference>
<dbReference type="InterPro" id="IPR043990">
    <property type="entry name" value="AC_1"/>
</dbReference>
<dbReference type="InterPro" id="IPR013425">
    <property type="entry name" value="Autotrns_rpt"/>
</dbReference>
<dbReference type="EMBL" id="RBZU01000012">
    <property type="protein sequence ID" value="RKP47816.1"/>
    <property type="molecule type" value="Genomic_DNA"/>
</dbReference>
<evidence type="ECO:0000313" key="3">
    <source>
        <dbReference type="EMBL" id="RKP47816.1"/>
    </source>
</evidence>
<dbReference type="Proteomes" id="UP000270342">
    <property type="component" value="Unassembled WGS sequence"/>
</dbReference>
<dbReference type="InterPro" id="IPR005546">
    <property type="entry name" value="Autotransporte_beta"/>
</dbReference>
<reference evidence="3 4" key="1">
    <citation type="submission" date="2018-10" db="EMBL/GenBank/DDBJ databases">
        <title>Robbsia sp. DHC34, isolated from soil.</title>
        <authorList>
            <person name="Gao Z.-H."/>
            <person name="Qiu L.-H."/>
        </authorList>
    </citation>
    <scope>NUCLEOTIDE SEQUENCE [LARGE SCALE GENOMIC DNA]</scope>
    <source>
        <strain evidence="3 4">DHC34</strain>
    </source>
</reference>
<dbReference type="AlphaFoldDB" id="A0A494XGU5"/>
<evidence type="ECO:0000259" key="2">
    <source>
        <dbReference type="PROSITE" id="PS51208"/>
    </source>
</evidence>
<dbReference type="GO" id="GO:0019867">
    <property type="term" value="C:outer membrane"/>
    <property type="evidence" value="ECO:0007669"/>
    <property type="project" value="InterPro"/>
</dbReference>
<comment type="caution">
    <text evidence="3">The sequence shown here is derived from an EMBL/GenBank/DDBJ whole genome shotgun (WGS) entry which is preliminary data.</text>
</comment>
<dbReference type="InterPro" id="IPR012332">
    <property type="entry name" value="Autotransporter_pectin_lyase_C"/>
</dbReference>
<dbReference type="Pfam" id="PF03797">
    <property type="entry name" value="Autotransporter"/>
    <property type="match status" value="1"/>
</dbReference>
<accession>A0A494XGU5</accession>
<dbReference type="Gene3D" id="2.40.128.130">
    <property type="entry name" value="Autotransporter beta-domain"/>
    <property type="match status" value="1"/>
</dbReference>
<protein>
    <submittedName>
        <fullName evidence="3">Autotransporter outer membrane beta-barrel domain-containing protein</fullName>
    </submittedName>
</protein>
<dbReference type="Pfam" id="PF18883">
    <property type="entry name" value="AC_1"/>
    <property type="match status" value="1"/>
</dbReference>
<dbReference type="CDD" id="cd01344">
    <property type="entry name" value="PL2_Passenger_AT"/>
    <property type="match status" value="1"/>
</dbReference>
<dbReference type="InterPro" id="IPR030895">
    <property type="entry name" value="T5SS_PEPC_rpt"/>
</dbReference>
<dbReference type="InterPro" id="IPR006315">
    <property type="entry name" value="OM_autotransptr_brl_dom"/>
</dbReference>
<dbReference type="InterPro" id="IPR051551">
    <property type="entry name" value="Autotransporter_adhesion"/>
</dbReference>
<dbReference type="NCBIfam" id="TIGR04393">
    <property type="entry name" value="rpt_T5SS_PEPC"/>
    <property type="match status" value="1"/>
</dbReference>
<keyword evidence="1" id="KW-0732">Signal</keyword>